<evidence type="ECO:0000259" key="5">
    <source>
        <dbReference type="PROSITE" id="PS50977"/>
    </source>
</evidence>
<comment type="caution">
    <text evidence="6">The sequence shown here is derived from an EMBL/GenBank/DDBJ whole genome shotgun (WGS) entry which is preliminary data.</text>
</comment>
<dbReference type="PROSITE" id="PS01081">
    <property type="entry name" value="HTH_TETR_1"/>
    <property type="match status" value="1"/>
</dbReference>
<name>A0ABR5FF72_9MYCO</name>
<dbReference type="InterPro" id="IPR050109">
    <property type="entry name" value="HTH-type_TetR-like_transc_reg"/>
</dbReference>
<feature type="domain" description="HTH tetR-type" evidence="5">
    <location>
        <begin position="29"/>
        <end position="89"/>
    </location>
</feature>
<evidence type="ECO:0000256" key="4">
    <source>
        <dbReference type="PROSITE-ProRule" id="PRU00335"/>
    </source>
</evidence>
<reference evidence="6 7" key="1">
    <citation type="submission" date="2015-05" db="EMBL/GenBank/DDBJ databases">
        <title>Genome sequence of Mycobacterium heraklionense Davo strain.</title>
        <authorList>
            <person name="Greninger A.L."/>
            <person name="Cunningham G."/>
            <person name="Miller S."/>
        </authorList>
    </citation>
    <scope>NUCLEOTIDE SEQUENCE [LARGE SCALE GENOMIC DNA]</scope>
    <source>
        <strain evidence="6 7">Davo</strain>
    </source>
</reference>
<dbReference type="Pfam" id="PF00440">
    <property type="entry name" value="TetR_N"/>
    <property type="match status" value="1"/>
</dbReference>
<dbReference type="PANTHER" id="PTHR30055:SF234">
    <property type="entry name" value="HTH-TYPE TRANSCRIPTIONAL REGULATOR BETI"/>
    <property type="match status" value="1"/>
</dbReference>
<evidence type="ECO:0000313" key="7">
    <source>
        <dbReference type="Proteomes" id="UP000036464"/>
    </source>
</evidence>
<dbReference type="InterPro" id="IPR009057">
    <property type="entry name" value="Homeodomain-like_sf"/>
</dbReference>
<evidence type="ECO:0000256" key="1">
    <source>
        <dbReference type="ARBA" id="ARBA00023015"/>
    </source>
</evidence>
<keyword evidence="3" id="KW-0804">Transcription</keyword>
<dbReference type="RefSeq" id="WP_047319320.1">
    <property type="nucleotide sequence ID" value="NZ_LDPO01000008.1"/>
</dbReference>
<sequence>MPPPEPSSAKVISAATAGRRNRPKLDPDAGVRLKLLAAASKIVQERGVGGLTIADLLARAELGTRAFYRHFDSKDQLVQEVFLGMGRVEKVRLRGKMASAAGPLEAVAAWIDGRLDLVFDEAIRSDLRHLSREAQSQMFAAPELVSPAYREMLKPLIEQLVAGKERGIFPRIDPETDADLLHGAVWACVEAQWGVAVRDRQRIREATLYFCLGGLGVSRDRIAALINRECWNTIEHEE</sequence>
<keyword evidence="7" id="KW-1185">Reference proteome</keyword>
<dbReference type="Gene3D" id="1.10.357.10">
    <property type="entry name" value="Tetracycline Repressor, domain 2"/>
    <property type="match status" value="1"/>
</dbReference>
<dbReference type="PRINTS" id="PR00455">
    <property type="entry name" value="HTHTETR"/>
</dbReference>
<feature type="DNA-binding region" description="H-T-H motif" evidence="4">
    <location>
        <begin position="52"/>
        <end position="71"/>
    </location>
</feature>
<dbReference type="EMBL" id="LDPO01000008">
    <property type="protein sequence ID" value="KLO28761.1"/>
    <property type="molecule type" value="Genomic_DNA"/>
</dbReference>
<keyword evidence="1" id="KW-0805">Transcription regulation</keyword>
<proteinExistence type="predicted"/>
<dbReference type="SUPFAM" id="SSF48498">
    <property type="entry name" value="Tetracyclin repressor-like, C-terminal domain"/>
    <property type="match status" value="1"/>
</dbReference>
<dbReference type="InterPro" id="IPR001647">
    <property type="entry name" value="HTH_TetR"/>
</dbReference>
<dbReference type="InterPro" id="IPR023772">
    <property type="entry name" value="DNA-bd_HTH_TetR-type_CS"/>
</dbReference>
<evidence type="ECO:0000256" key="3">
    <source>
        <dbReference type="ARBA" id="ARBA00023163"/>
    </source>
</evidence>
<keyword evidence="2 4" id="KW-0238">DNA-binding</keyword>
<accession>A0ABR5FF72</accession>
<dbReference type="SUPFAM" id="SSF46689">
    <property type="entry name" value="Homeodomain-like"/>
    <property type="match status" value="1"/>
</dbReference>
<evidence type="ECO:0000313" key="6">
    <source>
        <dbReference type="EMBL" id="KLO28761.1"/>
    </source>
</evidence>
<protein>
    <submittedName>
        <fullName evidence="6">TetR family transcriptional regulator</fullName>
    </submittedName>
</protein>
<dbReference type="Proteomes" id="UP000036464">
    <property type="component" value="Unassembled WGS sequence"/>
</dbReference>
<organism evidence="6 7">
    <name type="scientific">Mycolicibacter heraklionensis</name>
    <dbReference type="NCBI Taxonomy" id="512402"/>
    <lineage>
        <taxon>Bacteria</taxon>
        <taxon>Bacillati</taxon>
        <taxon>Actinomycetota</taxon>
        <taxon>Actinomycetes</taxon>
        <taxon>Mycobacteriales</taxon>
        <taxon>Mycobacteriaceae</taxon>
        <taxon>Mycolicibacter</taxon>
    </lineage>
</organism>
<dbReference type="PROSITE" id="PS50977">
    <property type="entry name" value="HTH_TETR_2"/>
    <property type="match status" value="1"/>
</dbReference>
<dbReference type="PANTHER" id="PTHR30055">
    <property type="entry name" value="HTH-TYPE TRANSCRIPTIONAL REGULATOR RUTR"/>
    <property type="match status" value="1"/>
</dbReference>
<evidence type="ECO:0000256" key="2">
    <source>
        <dbReference type="ARBA" id="ARBA00023125"/>
    </source>
</evidence>
<dbReference type="InterPro" id="IPR036271">
    <property type="entry name" value="Tet_transcr_reg_TetR-rel_C_sf"/>
</dbReference>
<gene>
    <name evidence="6" type="ORF">ABW16_11565</name>
</gene>